<evidence type="ECO:0000313" key="3">
    <source>
        <dbReference type="Proteomes" id="UP001304895"/>
    </source>
</evidence>
<dbReference type="CDD" id="cd05120">
    <property type="entry name" value="APH_ChoK_like"/>
    <property type="match status" value="1"/>
</dbReference>
<reference evidence="2" key="2">
    <citation type="submission" date="2023-05" db="EMBL/GenBank/DDBJ databases">
        <authorList>
            <consortium name="Lawrence Berkeley National Laboratory"/>
            <person name="Steindorff A."/>
            <person name="Hensen N."/>
            <person name="Bonometti L."/>
            <person name="Westerberg I."/>
            <person name="Brannstrom I.O."/>
            <person name="Guillou S."/>
            <person name="Cros-Aarteil S."/>
            <person name="Calhoun S."/>
            <person name="Haridas S."/>
            <person name="Kuo A."/>
            <person name="Mondo S."/>
            <person name="Pangilinan J."/>
            <person name="Riley R."/>
            <person name="Labutti K."/>
            <person name="Andreopoulos B."/>
            <person name="Lipzen A."/>
            <person name="Chen C."/>
            <person name="Yanf M."/>
            <person name="Daum C."/>
            <person name="Ng V."/>
            <person name="Clum A."/>
            <person name="Ohm R."/>
            <person name="Martin F."/>
            <person name="Silar P."/>
            <person name="Natvig D."/>
            <person name="Lalanne C."/>
            <person name="Gautier V."/>
            <person name="Ament-Velasquez S.L."/>
            <person name="Kruys A."/>
            <person name="Hutchinson M.I."/>
            <person name="Powell A.J."/>
            <person name="Barry K."/>
            <person name="Miller A.N."/>
            <person name="Grigoriev I.V."/>
            <person name="Debuchy R."/>
            <person name="Gladieux P."/>
            <person name="Thoren M.H."/>
            <person name="Johannesson H."/>
        </authorList>
    </citation>
    <scope>NUCLEOTIDE SEQUENCE</scope>
    <source>
        <strain evidence="2">CBS 123565</strain>
    </source>
</reference>
<dbReference type="SUPFAM" id="SSF56112">
    <property type="entry name" value="Protein kinase-like (PK-like)"/>
    <property type="match status" value="1"/>
</dbReference>
<feature type="domain" description="Aminoglycoside phosphotransferase" evidence="1">
    <location>
        <begin position="96"/>
        <end position="270"/>
    </location>
</feature>
<dbReference type="InterPro" id="IPR051678">
    <property type="entry name" value="AGP_Transferase"/>
</dbReference>
<dbReference type="Pfam" id="PF01636">
    <property type="entry name" value="APH"/>
    <property type="match status" value="1"/>
</dbReference>
<evidence type="ECO:0000313" key="2">
    <source>
        <dbReference type="EMBL" id="KAK4132063.1"/>
    </source>
</evidence>
<name>A0AAN6UFG5_9PEZI</name>
<dbReference type="Proteomes" id="UP001304895">
    <property type="component" value="Unassembled WGS sequence"/>
</dbReference>
<evidence type="ECO:0000259" key="1">
    <source>
        <dbReference type="Pfam" id="PF01636"/>
    </source>
</evidence>
<keyword evidence="3" id="KW-1185">Reference proteome</keyword>
<reference evidence="2" key="1">
    <citation type="journal article" date="2023" name="Mol. Phylogenet. Evol.">
        <title>Genome-scale phylogeny and comparative genomics of the fungal order Sordariales.</title>
        <authorList>
            <person name="Hensen N."/>
            <person name="Bonometti L."/>
            <person name="Westerberg I."/>
            <person name="Brannstrom I.O."/>
            <person name="Guillou S."/>
            <person name="Cros-Aarteil S."/>
            <person name="Calhoun S."/>
            <person name="Haridas S."/>
            <person name="Kuo A."/>
            <person name="Mondo S."/>
            <person name="Pangilinan J."/>
            <person name="Riley R."/>
            <person name="LaButti K."/>
            <person name="Andreopoulos B."/>
            <person name="Lipzen A."/>
            <person name="Chen C."/>
            <person name="Yan M."/>
            <person name="Daum C."/>
            <person name="Ng V."/>
            <person name="Clum A."/>
            <person name="Steindorff A."/>
            <person name="Ohm R.A."/>
            <person name="Martin F."/>
            <person name="Silar P."/>
            <person name="Natvig D.O."/>
            <person name="Lalanne C."/>
            <person name="Gautier V."/>
            <person name="Ament-Velasquez S.L."/>
            <person name="Kruys A."/>
            <person name="Hutchinson M.I."/>
            <person name="Powell A.J."/>
            <person name="Barry K."/>
            <person name="Miller A.N."/>
            <person name="Grigoriev I.V."/>
            <person name="Debuchy R."/>
            <person name="Gladieux P."/>
            <person name="Hiltunen Thoren M."/>
            <person name="Johannesson H."/>
        </authorList>
    </citation>
    <scope>NUCLEOTIDE SEQUENCE</scope>
    <source>
        <strain evidence="2">CBS 123565</strain>
    </source>
</reference>
<gene>
    <name evidence="2" type="ORF">BT67DRAFT_435910</name>
</gene>
<dbReference type="AlphaFoldDB" id="A0AAN6UFG5"/>
<dbReference type="InterPro" id="IPR011009">
    <property type="entry name" value="Kinase-like_dom_sf"/>
</dbReference>
<proteinExistence type="predicted"/>
<dbReference type="EMBL" id="MU853420">
    <property type="protein sequence ID" value="KAK4132063.1"/>
    <property type="molecule type" value="Genomic_DNA"/>
</dbReference>
<organism evidence="2 3">
    <name type="scientific">Trichocladium antarcticum</name>
    <dbReference type="NCBI Taxonomy" id="1450529"/>
    <lineage>
        <taxon>Eukaryota</taxon>
        <taxon>Fungi</taxon>
        <taxon>Dikarya</taxon>
        <taxon>Ascomycota</taxon>
        <taxon>Pezizomycotina</taxon>
        <taxon>Sordariomycetes</taxon>
        <taxon>Sordariomycetidae</taxon>
        <taxon>Sordariales</taxon>
        <taxon>Chaetomiaceae</taxon>
        <taxon>Trichocladium</taxon>
    </lineage>
</organism>
<comment type="caution">
    <text evidence="2">The sequence shown here is derived from an EMBL/GenBank/DDBJ whole genome shotgun (WGS) entry which is preliminary data.</text>
</comment>
<dbReference type="PANTHER" id="PTHR21310:SF58">
    <property type="entry name" value="AMINOGLYCOSIDE PHOSPHOTRANSFERASE DOMAIN-CONTAINING PROTEIN"/>
    <property type="match status" value="1"/>
</dbReference>
<dbReference type="Gene3D" id="3.30.200.150">
    <property type="match status" value="1"/>
</dbReference>
<accession>A0AAN6UFG5</accession>
<dbReference type="PANTHER" id="PTHR21310">
    <property type="entry name" value="AMINOGLYCOSIDE PHOSPHOTRANSFERASE-RELATED-RELATED"/>
    <property type="match status" value="1"/>
</dbReference>
<protein>
    <recommendedName>
        <fullName evidence="1">Aminoglycoside phosphotransferase domain-containing protein</fullName>
    </recommendedName>
</protein>
<sequence length="330" mass="37119">MFCEMEPSIEVSVARTSSRQWILGSLIVCEKVDDPKSKPADTIADWQDGDSTFYLRKSPAKGLLEGDVEADRIHVGGTSSAVWCLGDKAVCKVHAWCEGLELEANTIRFVGEKAPEVPIPELVHAWIDHDLDRTFLITKRVGGQTLGRAWPQLSTLRRIQIADEIARYCVTLGANTSSRFETVTGCGVYEPWLMESTPQPHPSWKPRMLGPSSREAMHTYMTKISTEPAPDLDPLFHFYHADLGPTNIMVSEDGDRVTGIIDWESGAYYPRFWVATKPVTAWAFSLECETDEPKLWGQLLGRALEKNGYTRLDVAFCRWSDSKRCNVRVH</sequence>
<dbReference type="Gene3D" id="3.90.1200.10">
    <property type="match status" value="1"/>
</dbReference>
<dbReference type="InterPro" id="IPR002575">
    <property type="entry name" value="Aminoglycoside_PTrfase"/>
</dbReference>